<name>A0A2C6LGL0_9FIRM</name>
<keyword evidence="3" id="KW-1185">Reference proteome</keyword>
<accession>A0A2C6LGL0</accession>
<evidence type="ECO:0000313" key="3">
    <source>
        <dbReference type="Proteomes" id="UP000222564"/>
    </source>
</evidence>
<dbReference type="AlphaFoldDB" id="A0A2C6LGL0"/>
<reference evidence="2 3" key="1">
    <citation type="submission" date="2013-09" db="EMBL/GenBank/DDBJ databases">
        <title>Biodegradation of hydrocarbons in the deep terrestrial subsurface : characterization of a microbial consortium composed of two Desulfotomaculum species originating from a deep geological formation.</title>
        <authorList>
            <person name="Aullo T."/>
            <person name="Berlendis S."/>
            <person name="Lascourreges J.-F."/>
            <person name="Dessort D."/>
            <person name="Saint-Laurent S."/>
            <person name="Schraauwers B."/>
            <person name="Mas J."/>
            <person name="Magot M."/>
            <person name="Ranchou-Peyruse A."/>
        </authorList>
    </citation>
    <scope>NUCLEOTIDE SEQUENCE [LARGE SCALE GENOMIC DNA]</scope>
    <source>
        <strain evidence="2 3">Bs107</strain>
    </source>
</reference>
<evidence type="ECO:0000256" key="1">
    <source>
        <dbReference type="SAM" id="MobiDB-lite"/>
    </source>
</evidence>
<protein>
    <submittedName>
        <fullName evidence="2">Uncharacterized protein</fullName>
    </submittedName>
</protein>
<proteinExistence type="predicted"/>
<gene>
    <name evidence="2" type="ORF">P378_17345</name>
</gene>
<comment type="caution">
    <text evidence="2">The sequence shown here is derived from an EMBL/GenBank/DDBJ whole genome shotgun (WGS) entry which is preliminary data.</text>
</comment>
<dbReference type="RefSeq" id="WP_180261139.1">
    <property type="nucleotide sequence ID" value="NZ_AWQQ01000103.1"/>
</dbReference>
<evidence type="ECO:0000313" key="2">
    <source>
        <dbReference type="EMBL" id="PHJ37260.1"/>
    </source>
</evidence>
<sequence length="45" mass="4842">MAERFLQRAGTVEAGKSRPNTGVPERQGESLFIRSVNPANNEGGL</sequence>
<organism evidence="2 3">
    <name type="scientific">Desulforamulus profundi</name>
    <dbReference type="NCBI Taxonomy" id="1383067"/>
    <lineage>
        <taxon>Bacteria</taxon>
        <taxon>Bacillati</taxon>
        <taxon>Bacillota</taxon>
        <taxon>Clostridia</taxon>
        <taxon>Eubacteriales</taxon>
        <taxon>Peptococcaceae</taxon>
        <taxon>Desulforamulus</taxon>
    </lineage>
</organism>
<dbReference type="EMBL" id="AWQQ01000103">
    <property type="protein sequence ID" value="PHJ37260.1"/>
    <property type="molecule type" value="Genomic_DNA"/>
</dbReference>
<dbReference type="Proteomes" id="UP000222564">
    <property type="component" value="Unassembled WGS sequence"/>
</dbReference>
<feature type="region of interest" description="Disordered" evidence="1">
    <location>
        <begin position="1"/>
        <end position="45"/>
    </location>
</feature>